<accession>A0ACB8D7M9</accession>
<gene>
    <name evidence="1" type="ORF">HPB49_019951</name>
</gene>
<evidence type="ECO:0000313" key="2">
    <source>
        <dbReference type="Proteomes" id="UP000821865"/>
    </source>
</evidence>
<reference evidence="1" key="1">
    <citation type="submission" date="2020-05" db="EMBL/GenBank/DDBJ databases">
        <title>Large-scale comparative analyses of tick genomes elucidate their genetic diversity and vector capacities.</title>
        <authorList>
            <person name="Jia N."/>
            <person name="Wang J."/>
            <person name="Shi W."/>
            <person name="Du L."/>
            <person name="Sun Y."/>
            <person name="Zhan W."/>
            <person name="Jiang J."/>
            <person name="Wang Q."/>
            <person name="Zhang B."/>
            <person name="Ji P."/>
            <person name="Sakyi L.B."/>
            <person name="Cui X."/>
            <person name="Yuan T."/>
            <person name="Jiang B."/>
            <person name="Yang W."/>
            <person name="Lam T.T.-Y."/>
            <person name="Chang Q."/>
            <person name="Ding S."/>
            <person name="Wang X."/>
            <person name="Zhu J."/>
            <person name="Ruan X."/>
            <person name="Zhao L."/>
            <person name="Wei J."/>
            <person name="Que T."/>
            <person name="Du C."/>
            <person name="Cheng J."/>
            <person name="Dai P."/>
            <person name="Han X."/>
            <person name="Huang E."/>
            <person name="Gao Y."/>
            <person name="Liu J."/>
            <person name="Shao H."/>
            <person name="Ye R."/>
            <person name="Li L."/>
            <person name="Wei W."/>
            <person name="Wang X."/>
            <person name="Wang C."/>
            <person name="Yang T."/>
            <person name="Huo Q."/>
            <person name="Li W."/>
            <person name="Guo W."/>
            <person name="Chen H."/>
            <person name="Zhou L."/>
            <person name="Ni X."/>
            <person name="Tian J."/>
            <person name="Zhou Y."/>
            <person name="Sheng Y."/>
            <person name="Liu T."/>
            <person name="Pan Y."/>
            <person name="Xia L."/>
            <person name="Li J."/>
            <person name="Zhao F."/>
            <person name="Cao W."/>
        </authorList>
    </citation>
    <scope>NUCLEOTIDE SEQUENCE</scope>
    <source>
        <strain evidence="1">Dsil-2018</strain>
    </source>
</reference>
<organism evidence="1 2">
    <name type="scientific">Dermacentor silvarum</name>
    <name type="common">Tick</name>
    <dbReference type="NCBI Taxonomy" id="543639"/>
    <lineage>
        <taxon>Eukaryota</taxon>
        <taxon>Metazoa</taxon>
        <taxon>Ecdysozoa</taxon>
        <taxon>Arthropoda</taxon>
        <taxon>Chelicerata</taxon>
        <taxon>Arachnida</taxon>
        <taxon>Acari</taxon>
        <taxon>Parasitiformes</taxon>
        <taxon>Ixodida</taxon>
        <taxon>Ixodoidea</taxon>
        <taxon>Ixodidae</taxon>
        <taxon>Rhipicephalinae</taxon>
        <taxon>Dermacentor</taxon>
    </lineage>
</organism>
<evidence type="ECO:0000313" key="1">
    <source>
        <dbReference type="EMBL" id="KAH7960452.1"/>
    </source>
</evidence>
<comment type="caution">
    <text evidence="1">The sequence shown here is derived from an EMBL/GenBank/DDBJ whole genome shotgun (WGS) entry which is preliminary data.</text>
</comment>
<protein>
    <submittedName>
        <fullName evidence="1">Uncharacterized protein</fullName>
    </submittedName>
</protein>
<dbReference type="Proteomes" id="UP000821865">
    <property type="component" value="Chromosome 3"/>
</dbReference>
<proteinExistence type="predicted"/>
<keyword evidence="2" id="KW-1185">Reference proteome</keyword>
<dbReference type="EMBL" id="CM023472">
    <property type="protein sequence ID" value="KAH7960452.1"/>
    <property type="molecule type" value="Genomic_DNA"/>
</dbReference>
<sequence length="216" mass="24342">MPQFGCEKTTVLSEERRRVWLARINRAGITDPDKHRVCSRHFLSVIECKTRHVDVEMSCSCFSNSDPMDSDNDYTIVGGKRLKRKYRGTTKDVNVVIDISDEEFQRLLSSTVMVLDFHRFGHSTSVKLLFEGDTLPDHVNVGYVIHPVRPYVPQAMPCHKCLKLGHVSAVCTGQMACLRCDGSHDISSCTVTEMKCLNCGGPPEANPKDCPKQKRR</sequence>
<name>A0ACB8D7M9_DERSI</name>